<accession>A0ABS4VL67</accession>
<evidence type="ECO:0000313" key="2">
    <source>
        <dbReference type="Proteomes" id="UP001519295"/>
    </source>
</evidence>
<evidence type="ECO:0000313" key="1">
    <source>
        <dbReference type="EMBL" id="MBP2364668.1"/>
    </source>
</evidence>
<comment type="caution">
    <text evidence="1">The sequence shown here is derived from an EMBL/GenBank/DDBJ whole genome shotgun (WGS) entry which is preliminary data.</text>
</comment>
<dbReference type="EMBL" id="JAGINU010000001">
    <property type="protein sequence ID" value="MBP2364668.1"/>
    <property type="molecule type" value="Genomic_DNA"/>
</dbReference>
<name>A0ABS4VL67_9PSEU</name>
<gene>
    <name evidence="1" type="ORF">JOF36_000364</name>
</gene>
<keyword evidence="2" id="KW-1185">Reference proteome</keyword>
<sequence length="80" mass="8550">MNAERVTVSLPPELLHDAREAVEAGQAASLSAFVAGALQSRLDRVRGLAELERVMGRRPPRDALDAVRHDLGLAPRPASA</sequence>
<protein>
    <submittedName>
        <fullName evidence="1">Arc/MetJ-type ribon-helix-helix transcriptional regulator</fullName>
    </submittedName>
</protein>
<dbReference type="RefSeq" id="WP_210024701.1">
    <property type="nucleotide sequence ID" value="NZ_JAGINU010000001.1"/>
</dbReference>
<dbReference type="Proteomes" id="UP001519295">
    <property type="component" value="Unassembled WGS sequence"/>
</dbReference>
<proteinExistence type="predicted"/>
<reference evidence="1 2" key="1">
    <citation type="submission" date="2021-03" db="EMBL/GenBank/DDBJ databases">
        <title>Sequencing the genomes of 1000 actinobacteria strains.</title>
        <authorList>
            <person name="Klenk H.-P."/>
        </authorList>
    </citation>
    <scope>NUCLEOTIDE SEQUENCE [LARGE SCALE GENOMIC DNA]</scope>
    <source>
        <strain evidence="1 2">DSM 45256</strain>
    </source>
</reference>
<organism evidence="1 2">
    <name type="scientific">Pseudonocardia parietis</name>
    <dbReference type="NCBI Taxonomy" id="570936"/>
    <lineage>
        <taxon>Bacteria</taxon>
        <taxon>Bacillati</taxon>
        <taxon>Actinomycetota</taxon>
        <taxon>Actinomycetes</taxon>
        <taxon>Pseudonocardiales</taxon>
        <taxon>Pseudonocardiaceae</taxon>
        <taxon>Pseudonocardia</taxon>
    </lineage>
</organism>